<evidence type="ECO:0000313" key="2">
    <source>
        <dbReference type="Proteomes" id="UP000046393"/>
    </source>
</evidence>
<dbReference type="STRING" id="451379.A0A0N5B1F6"/>
<proteinExistence type="predicted"/>
<accession>A0A0N5B1F6</accession>
<keyword evidence="1" id="KW-0472">Membrane</keyword>
<dbReference type="AlphaFoldDB" id="A0A0N5B1F6"/>
<reference evidence="3" key="1">
    <citation type="submission" date="2017-02" db="UniProtKB">
        <authorList>
            <consortium name="WormBaseParasite"/>
        </authorList>
    </citation>
    <scope>IDENTIFICATION</scope>
</reference>
<evidence type="ECO:0000313" key="3">
    <source>
        <dbReference type="WBParaSite" id="SMUV_0001111901-mRNA-1"/>
    </source>
</evidence>
<sequence>MLYIEQICTALIISLYFTDISLILDLYFVICVLTKCCISGDLPAFISNLNIDAYDINKAPSCFEGHANMVLPGYLLLSNGSLYVAQDYDLISDGLVKATVTSDDGDVYCRDGKSMRCTINLCEFIGNDICEVLQRQGTHTIEELVEKVHFDPWIKLPNPPCFMGLICLTDLFEVLIFFLIVEIFIMIFMFLLMLYYSLAIDNAERKY</sequence>
<keyword evidence="2" id="KW-1185">Reference proteome</keyword>
<keyword evidence="1" id="KW-1133">Transmembrane helix</keyword>
<name>A0A0N5B1F6_9BILA</name>
<protein>
    <submittedName>
        <fullName evidence="3">Methuselah_N domain-containing protein</fullName>
    </submittedName>
</protein>
<dbReference type="Proteomes" id="UP000046393">
    <property type="component" value="Unplaced"/>
</dbReference>
<evidence type="ECO:0000256" key="1">
    <source>
        <dbReference type="SAM" id="Phobius"/>
    </source>
</evidence>
<dbReference type="WBParaSite" id="SMUV_0001111901-mRNA-1">
    <property type="protein sequence ID" value="SMUV_0001111901-mRNA-1"/>
    <property type="gene ID" value="SMUV_0001111901"/>
</dbReference>
<feature type="transmembrane region" description="Helical" evidence="1">
    <location>
        <begin position="7"/>
        <end position="30"/>
    </location>
</feature>
<feature type="transmembrane region" description="Helical" evidence="1">
    <location>
        <begin position="174"/>
        <end position="198"/>
    </location>
</feature>
<keyword evidence="1" id="KW-0812">Transmembrane</keyword>
<organism evidence="2 3">
    <name type="scientific">Syphacia muris</name>
    <dbReference type="NCBI Taxonomy" id="451379"/>
    <lineage>
        <taxon>Eukaryota</taxon>
        <taxon>Metazoa</taxon>
        <taxon>Ecdysozoa</taxon>
        <taxon>Nematoda</taxon>
        <taxon>Chromadorea</taxon>
        <taxon>Rhabditida</taxon>
        <taxon>Spirurina</taxon>
        <taxon>Oxyuridomorpha</taxon>
        <taxon>Oxyuroidea</taxon>
        <taxon>Oxyuridae</taxon>
        <taxon>Syphacia</taxon>
    </lineage>
</organism>